<dbReference type="EMBL" id="FNWX01000014">
    <property type="protein sequence ID" value="SEH59667.1"/>
    <property type="molecule type" value="Genomic_DNA"/>
</dbReference>
<dbReference type="AlphaFoldDB" id="A0A1H6JKW8"/>
<gene>
    <name evidence="1" type="ORF">SAMN05421793_11420</name>
</gene>
<reference evidence="2" key="1">
    <citation type="submission" date="2016-10" db="EMBL/GenBank/DDBJ databases">
        <authorList>
            <person name="Varghese N."/>
            <person name="Submissions S."/>
        </authorList>
    </citation>
    <scope>NUCLEOTIDE SEQUENCE [LARGE SCALE GENOMIC DNA]</scope>
    <source>
        <strain evidence="2">DSM 19326</strain>
    </source>
</reference>
<dbReference type="RefSeq" id="WP_089769643.1">
    <property type="nucleotide sequence ID" value="NZ_FNWX01000014.1"/>
</dbReference>
<evidence type="ECO:0000313" key="1">
    <source>
        <dbReference type="EMBL" id="SEH59667.1"/>
    </source>
</evidence>
<organism evidence="1 2">
    <name type="scientific">Epilithonimonas hominis</name>
    <dbReference type="NCBI Taxonomy" id="420404"/>
    <lineage>
        <taxon>Bacteria</taxon>
        <taxon>Pseudomonadati</taxon>
        <taxon>Bacteroidota</taxon>
        <taxon>Flavobacteriia</taxon>
        <taxon>Flavobacteriales</taxon>
        <taxon>Weeksellaceae</taxon>
        <taxon>Chryseobacterium group</taxon>
        <taxon>Epilithonimonas</taxon>
    </lineage>
</organism>
<dbReference type="STRING" id="420404.SAMN05421793_11420"/>
<dbReference type="Proteomes" id="UP000198555">
    <property type="component" value="Unassembled WGS sequence"/>
</dbReference>
<name>A0A1H6JKW8_9FLAO</name>
<sequence length="112" mass="13001">MIPKPMLTLSQVMEKLREKGITDEIRMTDDKKFVISGTEKSYRSEDLKIIRTYRFEGASDPADNVALYLVEDLYGNKAMIIDSYGADSNYDGREFDEFIKSLSTEEKEEYDF</sequence>
<accession>A0A1H6JKW8</accession>
<evidence type="ECO:0000313" key="2">
    <source>
        <dbReference type="Proteomes" id="UP000198555"/>
    </source>
</evidence>
<protein>
    <recommendedName>
        <fullName evidence="3">Phosphoribosylpyrophosphate synthetase</fullName>
    </recommendedName>
</protein>
<keyword evidence="2" id="KW-1185">Reference proteome</keyword>
<proteinExistence type="predicted"/>
<evidence type="ECO:0008006" key="3">
    <source>
        <dbReference type="Google" id="ProtNLM"/>
    </source>
</evidence>